<gene>
    <name evidence="14" type="ORF">B4915_08255</name>
</gene>
<reference evidence="14 15" key="1">
    <citation type="journal article" date="2017" name="New Microbes New Infect">
        <title>Genome sequence of 'Leucobacter massiliensis' sp. nov. isolated from human pharynx after travel to the 2014 Hajj.</title>
        <authorList>
            <person name="Leangapichart T."/>
            <person name="Gautret P."/>
            <person name="Nguyen T.T."/>
            <person name="Armstrong N."/>
            <person name="Rolain J.M."/>
        </authorList>
    </citation>
    <scope>NUCLEOTIDE SEQUENCE [LARGE SCALE GENOMIC DNA]</scope>
    <source>
        <strain evidence="14 15">122RC15</strain>
    </source>
</reference>
<protein>
    <recommendedName>
        <fullName evidence="8">DNA 3'-5' helicase</fullName>
        <ecNumber evidence="8">5.6.2.4</ecNumber>
    </recommendedName>
</protein>
<evidence type="ECO:0000313" key="14">
    <source>
        <dbReference type="EMBL" id="PRI10871.1"/>
    </source>
</evidence>
<dbReference type="Pfam" id="PF00580">
    <property type="entry name" value="UvrD-helicase"/>
    <property type="match status" value="1"/>
</dbReference>
<organism evidence="14 15">
    <name type="scientific">Leucobacter massiliensis</name>
    <dbReference type="NCBI Taxonomy" id="1686285"/>
    <lineage>
        <taxon>Bacteria</taxon>
        <taxon>Bacillati</taxon>
        <taxon>Actinomycetota</taxon>
        <taxon>Actinomycetes</taxon>
        <taxon>Micrococcales</taxon>
        <taxon>Microbacteriaceae</taxon>
        <taxon>Leucobacter</taxon>
    </lineage>
</organism>
<dbReference type="PROSITE" id="PS51198">
    <property type="entry name" value="UVRD_HELICASE_ATP_BIND"/>
    <property type="match status" value="1"/>
</dbReference>
<keyword evidence="3 10" id="KW-0378">Hydrolase</keyword>
<keyword evidence="6" id="KW-0413">Isomerase</keyword>
<evidence type="ECO:0000256" key="6">
    <source>
        <dbReference type="ARBA" id="ARBA00023235"/>
    </source>
</evidence>
<feature type="domain" description="UvrD-like helicase ATP-binding" evidence="12">
    <location>
        <begin position="10"/>
        <end position="290"/>
    </location>
</feature>
<dbReference type="EMBL" id="MWZD01000017">
    <property type="protein sequence ID" value="PRI10871.1"/>
    <property type="molecule type" value="Genomic_DNA"/>
</dbReference>
<dbReference type="Proteomes" id="UP000238650">
    <property type="component" value="Unassembled WGS sequence"/>
</dbReference>
<evidence type="ECO:0000256" key="9">
    <source>
        <dbReference type="ARBA" id="ARBA00048988"/>
    </source>
</evidence>
<dbReference type="InterPro" id="IPR027417">
    <property type="entry name" value="P-loop_NTPase"/>
</dbReference>
<evidence type="ECO:0000256" key="5">
    <source>
        <dbReference type="ARBA" id="ARBA00022840"/>
    </source>
</evidence>
<evidence type="ECO:0000313" key="15">
    <source>
        <dbReference type="Proteomes" id="UP000238650"/>
    </source>
</evidence>
<dbReference type="AlphaFoldDB" id="A0A2S9QMQ1"/>
<comment type="catalytic activity">
    <reaction evidence="7">
        <text>Couples ATP hydrolysis with the unwinding of duplex DNA by translocating in the 3'-5' direction.</text>
        <dbReference type="EC" id="5.6.2.4"/>
    </reaction>
</comment>
<feature type="binding site" evidence="10">
    <location>
        <begin position="31"/>
        <end position="38"/>
    </location>
    <ligand>
        <name>ATP</name>
        <dbReference type="ChEBI" id="CHEBI:30616"/>
    </ligand>
</feature>
<dbReference type="RefSeq" id="WP_105805331.1">
    <property type="nucleotide sequence ID" value="NZ_MWZD01000017.1"/>
</dbReference>
<keyword evidence="2 10" id="KW-0547">Nucleotide-binding</keyword>
<dbReference type="PANTHER" id="PTHR11070">
    <property type="entry name" value="UVRD / RECB / PCRA DNA HELICASE FAMILY MEMBER"/>
    <property type="match status" value="1"/>
</dbReference>
<dbReference type="GO" id="GO:0043138">
    <property type="term" value="F:3'-5' DNA helicase activity"/>
    <property type="evidence" value="ECO:0007669"/>
    <property type="project" value="UniProtKB-EC"/>
</dbReference>
<dbReference type="Gene3D" id="3.40.50.300">
    <property type="entry name" value="P-loop containing nucleotide triphosphate hydrolases"/>
    <property type="match status" value="3"/>
</dbReference>
<dbReference type="Gene3D" id="1.10.10.160">
    <property type="match status" value="1"/>
</dbReference>
<dbReference type="GO" id="GO:0000725">
    <property type="term" value="P:recombinational repair"/>
    <property type="evidence" value="ECO:0007669"/>
    <property type="project" value="TreeGrafter"/>
</dbReference>
<keyword evidence="4 10" id="KW-0347">Helicase</keyword>
<keyword evidence="15" id="KW-1185">Reference proteome</keyword>
<keyword evidence="5 10" id="KW-0067">ATP-binding</keyword>
<dbReference type="InterPro" id="IPR014016">
    <property type="entry name" value="UvrD-like_ATP-bd"/>
</dbReference>
<dbReference type="SUPFAM" id="SSF52540">
    <property type="entry name" value="P-loop containing nucleoside triphosphate hydrolases"/>
    <property type="match status" value="1"/>
</dbReference>
<dbReference type="InterPro" id="IPR013986">
    <property type="entry name" value="DExx_box_DNA_helicase_dom_sf"/>
</dbReference>
<comment type="caution">
    <text evidence="14">The sequence shown here is derived from an EMBL/GenBank/DDBJ whole genome shotgun (WGS) entry which is preliminary data.</text>
</comment>
<evidence type="ECO:0000256" key="7">
    <source>
        <dbReference type="ARBA" id="ARBA00034617"/>
    </source>
</evidence>
<dbReference type="GO" id="GO:0016887">
    <property type="term" value="F:ATP hydrolysis activity"/>
    <property type="evidence" value="ECO:0007669"/>
    <property type="project" value="RHEA"/>
</dbReference>
<proteinExistence type="inferred from homology"/>
<comment type="catalytic activity">
    <reaction evidence="9">
        <text>ATP + H2O = ADP + phosphate + H(+)</text>
        <dbReference type="Rhea" id="RHEA:13065"/>
        <dbReference type="ChEBI" id="CHEBI:15377"/>
        <dbReference type="ChEBI" id="CHEBI:15378"/>
        <dbReference type="ChEBI" id="CHEBI:30616"/>
        <dbReference type="ChEBI" id="CHEBI:43474"/>
        <dbReference type="ChEBI" id="CHEBI:456216"/>
        <dbReference type="EC" id="5.6.2.4"/>
    </reaction>
</comment>
<dbReference type="GO" id="GO:0005524">
    <property type="term" value="F:ATP binding"/>
    <property type="evidence" value="ECO:0007669"/>
    <property type="project" value="UniProtKB-UniRule"/>
</dbReference>
<accession>A0A2S9QMQ1</accession>
<dbReference type="CDD" id="cd17932">
    <property type="entry name" value="DEXQc_UvrD"/>
    <property type="match status" value="1"/>
</dbReference>
<evidence type="ECO:0000256" key="4">
    <source>
        <dbReference type="ARBA" id="ARBA00022806"/>
    </source>
</evidence>
<dbReference type="InterPro" id="IPR000212">
    <property type="entry name" value="DNA_helicase_UvrD/REP"/>
</dbReference>
<comment type="similarity">
    <text evidence="1">Belongs to the helicase family. UvrD subfamily.</text>
</comment>
<dbReference type="EC" id="5.6.2.4" evidence="8"/>
<dbReference type="InterPro" id="IPR014017">
    <property type="entry name" value="DNA_helicase_UvrD-like_C"/>
</dbReference>
<dbReference type="GO" id="GO:0003677">
    <property type="term" value="F:DNA binding"/>
    <property type="evidence" value="ECO:0007669"/>
    <property type="project" value="InterPro"/>
</dbReference>
<evidence type="ECO:0000256" key="1">
    <source>
        <dbReference type="ARBA" id="ARBA00009922"/>
    </source>
</evidence>
<evidence type="ECO:0000256" key="2">
    <source>
        <dbReference type="ARBA" id="ARBA00022741"/>
    </source>
</evidence>
<dbReference type="PANTHER" id="PTHR11070:SF69">
    <property type="entry name" value="ATP-DEPENDENT DNA HELICASE UVRD2"/>
    <property type="match status" value="1"/>
</dbReference>
<evidence type="ECO:0000256" key="3">
    <source>
        <dbReference type="ARBA" id="ARBA00022801"/>
    </source>
</evidence>
<dbReference type="GO" id="GO:0005829">
    <property type="term" value="C:cytosol"/>
    <property type="evidence" value="ECO:0007669"/>
    <property type="project" value="TreeGrafter"/>
</dbReference>
<evidence type="ECO:0000256" key="8">
    <source>
        <dbReference type="ARBA" id="ARBA00034808"/>
    </source>
</evidence>
<dbReference type="Pfam" id="PF13361">
    <property type="entry name" value="UvrD_C"/>
    <property type="match status" value="2"/>
</dbReference>
<sequence length="562" mass="61323">MGSDAAAILAGLDPEQREIAESLRGPVVVLAGAGTGKTRAITHRIAHGVLSGVYAPERVLALTFTRKAAGELQGRLRALGAEGVRAQTFHGAALAQLNHFWPQLVGGEAPKMLPGKVSALSQVVEGLGLRLSGEALRDTASEIEWRKTSMLGIDAYAARVDSRPLPLGLSAEQLVEVHRGYAALLEERRQIDFEDVLVLLTGMLESEPRAALQVRERYRFFTVDEFQDVSPLQHALLRVWLGGRDDVCVVGDASQTIYSFAGASSSYLLRFGAEYPHARQIRLERNYRSVEPVVRLANRLMRDRPGALTLHATREGAVPEDLAPSFQWFAREQDEAEAVAGSVAAAMLAGTPASEIAILYRTNAQSARFEEALTRRGIGTRVHGAQRFFERADVRKAVMLIRGEAKVADSRPLFQIVSDALRASGWTAKAPEGPAERERWEALGALLSLVDEMPPGTGIREFSEELLARQRSQHEPTLEAVTLSAIHAAKGLEWSLVHVVGLSEGILPIAHADDEESIEEERRLCYVAFTRARDVLRLSGVEGGARSPRRPSRFVSEAGLLP</sequence>
<evidence type="ECO:0000259" key="12">
    <source>
        <dbReference type="PROSITE" id="PS51198"/>
    </source>
</evidence>
<feature type="domain" description="UvrD-like helicase C-terminal" evidence="13">
    <location>
        <begin position="291"/>
        <end position="534"/>
    </location>
</feature>
<evidence type="ECO:0000259" key="13">
    <source>
        <dbReference type="PROSITE" id="PS51217"/>
    </source>
</evidence>
<feature type="region of interest" description="Disordered" evidence="11">
    <location>
        <begin position="542"/>
        <end position="562"/>
    </location>
</feature>
<evidence type="ECO:0000256" key="11">
    <source>
        <dbReference type="SAM" id="MobiDB-lite"/>
    </source>
</evidence>
<dbReference type="Gene3D" id="1.10.486.10">
    <property type="entry name" value="PCRA, domain 4"/>
    <property type="match status" value="1"/>
</dbReference>
<dbReference type="OrthoDB" id="9806690at2"/>
<dbReference type="PROSITE" id="PS51217">
    <property type="entry name" value="UVRD_HELICASE_CTER"/>
    <property type="match status" value="1"/>
</dbReference>
<name>A0A2S9QMQ1_9MICO</name>
<evidence type="ECO:0000256" key="10">
    <source>
        <dbReference type="PROSITE-ProRule" id="PRU00560"/>
    </source>
</evidence>
<dbReference type="GO" id="GO:0033202">
    <property type="term" value="C:DNA helicase complex"/>
    <property type="evidence" value="ECO:0007669"/>
    <property type="project" value="TreeGrafter"/>
</dbReference>